<sequence>MKPVDLRARIQGAPHDLADVLHALPDDHPLQIGLRTYSLALSLALGPALLPFLTSRKVRAQGFKRVWYILKRELSFNAFAMSITVGVAGGTAIRSVWDRLEEWSEERVDLPSKSALGRVRAWLSSVKDGQRTFLSNVISSSLAIALLHSRRRHATSAWVGRSSPTLDLSLVLLVRAMDSVVQLALFKPSVASERHLPAAVKDEKRANRRKWSTRLDALVFWACSSRIMWCFFYEPDRLPHSYNKWIMTLANIDPRILTALRAIRTGHFSYSKGFSNPSDLTSSLSADLGYPAAWGDPSKLPAYGGPAADKVWKDLAVLNRHGIGGLPCEIVHGGVTGNSCTTNAAIRGLHAFAEATAIYLPVHILPILLTRPRKLLEGPKLLETLFNVGLSASFLSTFVSAVWYGVCFTRTLALARLFPNIPHDVWDGPLGCTFVGSLLCGASIWIERGRRRGEMALYVLPRAIRACISDGWVKSGMQSVRWAERLVFILSLSTLLTAAIHRPDTLRGLSKWTLGFVVKGPNAGFWRRRRLGLSAPPTPISSTRAPSPPSENNKNGLTP</sequence>
<feature type="transmembrane region" description="Helical" evidence="2">
    <location>
        <begin position="34"/>
        <end position="53"/>
    </location>
</feature>
<dbReference type="InterPro" id="IPR026749">
    <property type="entry name" value="Tmem135"/>
</dbReference>
<evidence type="ECO:0008006" key="5">
    <source>
        <dbReference type="Google" id="ProtNLM"/>
    </source>
</evidence>
<keyword evidence="2" id="KW-1133">Transmembrane helix</keyword>
<dbReference type="AlphaFoldDB" id="A0A2G8SEF5"/>
<evidence type="ECO:0000313" key="4">
    <source>
        <dbReference type="Proteomes" id="UP000230002"/>
    </source>
</evidence>
<dbReference type="PANTHER" id="PTHR12459">
    <property type="entry name" value="TRANSMEMBRANE PROTEIN 135-RELATED"/>
    <property type="match status" value="1"/>
</dbReference>
<dbReference type="Proteomes" id="UP000230002">
    <property type="component" value="Unassembled WGS sequence"/>
</dbReference>
<evidence type="ECO:0000256" key="1">
    <source>
        <dbReference type="SAM" id="MobiDB-lite"/>
    </source>
</evidence>
<reference evidence="3 4" key="1">
    <citation type="journal article" date="2015" name="Sci. Rep.">
        <title>Chromosome-level genome map provides insights into diverse defense mechanisms in the medicinal fungus Ganoderma sinense.</title>
        <authorList>
            <person name="Zhu Y."/>
            <person name="Xu J."/>
            <person name="Sun C."/>
            <person name="Zhou S."/>
            <person name="Xu H."/>
            <person name="Nelson D.R."/>
            <person name="Qian J."/>
            <person name="Song J."/>
            <person name="Luo H."/>
            <person name="Xiang L."/>
            <person name="Li Y."/>
            <person name="Xu Z."/>
            <person name="Ji A."/>
            <person name="Wang L."/>
            <person name="Lu S."/>
            <person name="Hayward A."/>
            <person name="Sun W."/>
            <person name="Li X."/>
            <person name="Schwartz D.C."/>
            <person name="Wang Y."/>
            <person name="Chen S."/>
        </authorList>
    </citation>
    <scope>NUCLEOTIDE SEQUENCE [LARGE SCALE GENOMIC DNA]</scope>
    <source>
        <strain evidence="3 4">ZZ0214-1</strain>
    </source>
</reference>
<keyword evidence="4" id="KW-1185">Reference proteome</keyword>
<keyword evidence="2" id="KW-0472">Membrane</keyword>
<dbReference type="EMBL" id="AYKW01000012">
    <property type="protein sequence ID" value="PIL31958.1"/>
    <property type="molecule type" value="Genomic_DNA"/>
</dbReference>
<protein>
    <recommendedName>
        <fullName evidence="5">Transmembrane protein 135 N-terminal domain-containing protein</fullName>
    </recommendedName>
</protein>
<feature type="transmembrane region" description="Helical" evidence="2">
    <location>
        <begin position="74"/>
        <end position="97"/>
    </location>
</feature>
<comment type="caution">
    <text evidence="3">The sequence shown here is derived from an EMBL/GenBank/DDBJ whole genome shotgun (WGS) entry which is preliminary data.</text>
</comment>
<gene>
    <name evidence="3" type="ORF">GSI_06662</name>
</gene>
<dbReference type="PANTHER" id="PTHR12459:SF15">
    <property type="entry name" value="TRANSMEMBRANE PROTEIN 135"/>
    <property type="match status" value="1"/>
</dbReference>
<name>A0A2G8SEF5_9APHY</name>
<dbReference type="OrthoDB" id="4021778at2759"/>
<organism evidence="3 4">
    <name type="scientific">Ganoderma sinense ZZ0214-1</name>
    <dbReference type="NCBI Taxonomy" id="1077348"/>
    <lineage>
        <taxon>Eukaryota</taxon>
        <taxon>Fungi</taxon>
        <taxon>Dikarya</taxon>
        <taxon>Basidiomycota</taxon>
        <taxon>Agaricomycotina</taxon>
        <taxon>Agaricomycetes</taxon>
        <taxon>Polyporales</taxon>
        <taxon>Polyporaceae</taxon>
        <taxon>Ganoderma</taxon>
    </lineage>
</organism>
<keyword evidence="2" id="KW-0812">Transmembrane</keyword>
<feature type="compositionally biased region" description="Polar residues" evidence="1">
    <location>
        <begin position="540"/>
        <end position="559"/>
    </location>
</feature>
<feature type="region of interest" description="Disordered" evidence="1">
    <location>
        <begin position="536"/>
        <end position="559"/>
    </location>
</feature>
<proteinExistence type="predicted"/>
<accession>A0A2G8SEF5</accession>
<evidence type="ECO:0000256" key="2">
    <source>
        <dbReference type="SAM" id="Phobius"/>
    </source>
</evidence>
<evidence type="ECO:0000313" key="3">
    <source>
        <dbReference type="EMBL" id="PIL31958.1"/>
    </source>
</evidence>